<evidence type="ECO:0000256" key="1">
    <source>
        <dbReference type="SAM" id="Phobius"/>
    </source>
</evidence>
<sequence length="377" mass="43527">MNRTQLLKSGKTMIGLKIVDDYLNKAFYKLGFVVGKHPGYFIIVPILLTCLGMTGYQKMHNNIDPEYLFSPLNGEGKQERSIVEQYFKVNYTSRFNVARITRAVNRFLSTQEGHKYAFIKVQVIVAGEYDYSDPKIQAQIENLTRTFENTSYITNSLYTESWLRSFLQYVDRNADYLNISINSRKNFMEALEERKWLDPSSAFSLDVKFDEKNEKIIAMRFLIQAVNISGTEHEKEMVRALRKICKDSPLNVTVFHPYFVFFDQFELVRPLTIQNVLIGGGIMMIVSFIFIPNVFCAVWVAFSIISIELGVIGYMALWKVNLDSISMINIIMCIGFSVDFTAHICYSYMSSTEKTPNEKMRMALYSLGLPIFQGRTR</sequence>
<evidence type="ECO:0000313" key="2">
    <source>
        <dbReference type="EMBL" id="ERL88087.1"/>
    </source>
</evidence>
<dbReference type="EMBL" id="KB632022">
    <property type="protein sequence ID" value="ERL88087.1"/>
    <property type="molecule type" value="Genomic_DNA"/>
</dbReference>
<proteinExistence type="predicted"/>
<dbReference type="OrthoDB" id="6510177at2759"/>
<evidence type="ECO:0008006" key="4">
    <source>
        <dbReference type="Google" id="ProtNLM"/>
    </source>
</evidence>
<feature type="transmembrane region" description="Helical" evidence="1">
    <location>
        <begin position="297"/>
        <end position="318"/>
    </location>
</feature>
<dbReference type="STRING" id="77166.U4U4T5"/>
<dbReference type="GO" id="GO:0030659">
    <property type="term" value="C:cytoplasmic vesicle membrane"/>
    <property type="evidence" value="ECO:0007669"/>
    <property type="project" value="TreeGrafter"/>
</dbReference>
<dbReference type="PANTHER" id="PTHR10796">
    <property type="entry name" value="PATCHED-RELATED"/>
    <property type="match status" value="1"/>
</dbReference>
<dbReference type="Proteomes" id="UP000030742">
    <property type="component" value="Unassembled WGS sequence"/>
</dbReference>
<name>U4U4T5_DENPD</name>
<dbReference type="AlphaFoldDB" id="U4U4T5"/>
<dbReference type="Gene3D" id="1.20.1640.10">
    <property type="entry name" value="Multidrug efflux transporter AcrB transmembrane domain"/>
    <property type="match status" value="1"/>
</dbReference>
<keyword evidence="1" id="KW-0472">Membrane</keyword>
<reference evidence="2 3" key="1">
    <citation type="journal article" date="2013" name="Genome Biol.">
        <title>Draft genome of the mountain pine beetle, Dendroctonus ponderosae Hopkins, a major forest pest.</title>
        <authorList>
            <person name="Keeling C.I."/>
            <person name="Yuen M.M."/>
            <person name="Liao N.Y."/>
            <person name="Docking T.R."/>
            <person name="Chan S.K."/>
            <person name="Taylor G.A."/>
            <person name="Palmquist D.L."/>
            <person name="Jackman S.D."/>
            <person name="Nguyen A."/>
            <person name="Li M."/>
            <person name="Henderson H."/>
            <person name="Janes J.K."/>
            <person name="Zhao Y."/>
            <person name="Pandoh P."/>
            <person name="Moore R."/>
            <person name="Sperling F.A."/>
            <person name="Huber D.P."/>
            <person name="Birol I."/>
            <person name="Jones S.J."/>
            <person name="Bohlmann J."/>
        </authorList>
    </citation>
    <scope>NUCLEOTIDE SEQUENCE</scope>
</reference>
<evidence type="ECO:0000313" key="3">
    <source>
        <dbReference type="Proteomes" id="UP000030742"/>
    </source>
</evidence>
<organism evidence="2 3">
    <name type="scientific">Dendroctonus ponderosae</name>
    <name type="common">Mountain pine beetle</name>
    <dbReference type="NCBI Taxonomy" id="77166"/>
    <lineage>
        <taxon>Eukaryota</taxon>
        <taxon>Metazoa</taxon>
        <taxon>Ecdysozoa</taxon>
        <taxon>Arthropoda</taxon>
        <taxon>Hexapoda</taxon>
        <taxon>Insecta</taxon>
        <taxon>Pterygota</taxon>
        <taxon>Neoptera</taxon>
        <taxon>Endopterygota</taxon>
        <taxon>Coleoptera</taxon>
        <taxon>Polyphaga</taxon>
        <taxon>Cucujiformia</taxon>
        <taxon>Curculionidae</taxon>
        <taxon>Scolytinae</taxon>
        <taxon>Dendroctonus</taxon>
    </lineage>
</organism>
<feature type="transmembrane region" description="Helical" evidence="1">
    <location>
        <begin position="330"/>
        <end position="349"/>
    </location>
</feature>
<dbReference type="SUPFAM" id="SSF82866">
    <property type="entry name" value="Multidrug efflux transporter AcrB transmembrane domain"/>
    <property type="match status" value="1"/>
</dbReference>
<keyword evidence="1" id="KW-0812">Transmembrane</keyword>
<accession>U4U4T5</accession>
<dbReference type="PANTHER" id="PTHR10796:SF92">
    <property type="entry name" value="PATCHED-RELATED, ISOFORM A"/>
    <property type="match status" value="1"/>
</dbReference>
<dbReference type="InterPro" id="IPR051697">
    <property type="entry name" value="Patched_domain-protein"/>
</dbReference>
<keyword evidence="1" id="KW-1133">Transmembrane helix</keyword>
<protein>
    <recommendedName>
        <fullName evidence="4">SSD domain-containing protein</fullName>
    </recommendedName>
</protein>
<gene>
    <name evidence="2" type="ORF">D910_05476</name>
</gene>
<feature type="transmembrane region" description="Helical" evidence="1">
    <location>
        <begin position="271"/>
        <end position="291"/>
    </location>
</feature>
<dbReference type="GO" id="GO:0005886">
    <property type="term" value="C:plasma membrane"/>
    <property type="evidence" value="ECO:0007669"/>
    <property type="project" value="TreeGrafter"/>
</dbReference>